<feature type="compositionally biased region" description="Polar residues" evidence="1">
    <location>
        <begin position="230"/>
        <end position="243"/>
    </location>
</feature>
<feature type="compositionally biased region" description="Low complexity" evidence="1">
    <location>
        <begin position="265"/>
        <end position="284"/>
    </location>
</feature>
<organism evidence="3 4">
    <name type="scientific">Phyllosticta citricarpa</name>
    <dbReference type="NCBI Taxonomy" id="55181"/>
    <lineage>
        <taxon>Eukaryota</taxon>
        <taxon>Fungi</taxon>
        <taxon>Dikarya</taxon>
        <taxon>Ascomycota</taxon>
        <taxon>Pezizomycotina</taxon>
        <taxon>Dothideomycetes</taxon>
        <taxon>Dothideomycetes incertae sedis</taxon>
        <taxon>Botryosphaeriales</taxon>
        <taxon>Phyllostictaceae</taxon>
        <taxon>Phyllosticta</taxon>
    </lineage>
</organism>
<feature type="region of interest" description="Disordered" evidence="1">
    <location>
        <begin position="161"/>
        <end position="322"/>
    </location>
</feature>
<gene>
    <name evidence="3" type="ORF">IWX46DRAFT_641435</name>
</gene>
<dbReference type="EMBL" id="JBBPDW010000019">
    <property type="protein sequence ID" value="KAK7543872.1"/>
    <property type="molecule type" value="Genomic_DNA"/>
</dbReference>
<sequence>MAKRSRAESASPTPEANHDASSPPAAAKYVHVDESVEAPAVMTCSLPSHPPLSFASYSDYDVHYQKLHVNRCSACRVNFPSEQFLNLHFDEYHDPIKQASRERGDKIFACFADGCDVMCKTPRMRREHMVAKHAYPKNYNFTVLKFGIDGLNSMLIEKKPLDSSRLHHPPRHQKTPKRNPEVANPAPKRIVFEEDGMTPQESANLVPKSESEPMDLGADSSEPIVDVPEVNTTNDSETPSKLPSSLHPPESNAMDLVGHEQRNGASSTASTAHTSKSTPSSSNADETMEDVTKSVAALRFIPPSIRFGRGSRGRGRGGFAKS</sequence>
<dbReference type="InterPro" id="IPR039258">
    <property type="entry name" value="ZNF511"/>
</dbReference>
<dbReference type="PANTHER" id="PTHR21354">
    <property type="entry name" value="ZINC FINGER PROTEIN 511"/>
    <property type="match status" value="1"/>
</dbReference>
<dbReference type="Proteomes" id="UP001365128">
    <property type="component" value="Unassembled WGS sequence"/>
</dbReference>
<name>A0ABR1MBF4_9PEZI</name>
<dbReference type="SMART" id="SM00355">
    <property type="entry name" value="ZnF_C2H2"/>
    <property type="match status" value="2"/>
</dbReference>
<feature type="compositionally biased region" description="Basic residues" evidence="1">
    <location>
        <begin position="166"/>
        <end position="177"/>
    </location>
</feature>
<comment type="caution">
    <text evidence="3">The sequence shown here is derived from an EMBL/GenBank/DDBJ whole genome shotgun (WGS) entry which is preliminary data.</text>
</comment>
<feature type="domain" description="C2H2-type" evidence="2">
    <location>
        <begin position="72"/>
        <end position="93"/>
    </location>
</feature>
<reference evidence="3 4" key="1">
    <citation type="submission" date="2024-04" db="EMBL/GenBank/DDBJ databases">
        <title>Phyllosticta paracitricarpa is synonymous to the EU quarantine fungus P. citricarpa based on phylogenomic analyses.</title>
        <authorList>
            <consortium name="Lawrence Berkeley National Laboratory"/>
            <person name="Van Ingen-Buijs V.A."/>
            <person name="Van Westerhoven A.C."/>
            <person name="Haridas S."/>
            <person name="Skiadas P."/>
            <person name="Martin F."/>
            <person name="Groenewald J.Z."/>
            <person name="Crous P.W."/>
            <person name="Seidl M.F."/>
        </authorList>
    </citation>
    <scope>NUCLEOTIDE SEQUENCE [LARGE SCALE GENOMIC DNA]</scope>
    <source>
        <strain evidence="3 4">CBS 122670</strain>
    </source>
</reference>
<keyword evidence="4" id="KW-1185">Reference proteome</keyword>
<dbReference type="PANTHER" id="PTHR21354:SF0">
    <property type="entry name" value="ZINC FINGER PROTEIN 511"/>
    <property type="match status" value="1"/>
</dbReference>
<evidence type="ECO:0000259" key="2">
    <source>
        <dbReference type="PROSITE" id="PS00028"/>
    </source>
</evidence>
<evidence type="ECO:0000256" key="1">
    <source>
        <dbReference type="SAM" id="MobiDB-lite"/>
    </source>
</evidence>
<evidence type="ECO:0000313" key="4">
    <source>
        <dbReference type="Proteomes" id="UP001365128"/>
    </source>
</evidence>
<accession>A0ABR1MBF4</accession>
<protein>
    <recommendedName>
        <fullName evidence="2">C2H2-type domain-containing protein</fullName>
    </recommendedName>
</protein>
<dbReference type="PROSITE" id="PS00028">
    <property type="entry name" value="ZINC_FINGER_C2H2_1"/>
    <property type="match status" value="1"/>
</dbReference>
<dbReference type="InterPro" id="IPR013087">
    <property type="entry name" value="Znf_C2H2_type"/>
</dbReference>
<proteinExistence type="predicted"/>
<feature type="region of interest" description="Disordered" evidence="1">
    <location>
        <begin position="1"/>
        <end position="25"/>
    </location>
</feature>
<evidence type="ECO:0000313" key="3">
    <source>
        <dbReference type="EMBL" id="KAK7543872.1"/>
    </source>
</evidence>